<feature type="active site" description="Proton donor" evidence="7">
    <location>
        <position position="91"/>
    </location>
</feature>
<dbReference type="InterPro" id="IPR036467">
    <property type="entry name" value="LS/RS_sf"/>
</dbReference>
<dbReference type="HAMAP" id="MF_00178">
    <property type="entry name" value="Lumazine_synth"/>
    <property type="match status" value="1"/>
</dbReference>
<comment type="similarity">
    <text evidence="2 7">Belongs to the DMRL synthase family.</text>
</comment>
<feature type="binding site" evidence="7">
    <location>
        <position position="28"/>
    </location>
    <ligand>
        <name>5-amino-6-(D-ribitylamino)uracil</name>
        <dbReference type="ChEBI" id="CHEBI:15934"/>
    </ligand>
</feature>
<dbReference type="NCBIfam" id="TIGR00114">
    <property type="entry name" value="lumazine-synth"/>
    <property type="match status" value="1"/>
</dbReference>
<feature type="binding site" evidence="7">
    <location>
        <position position="115"/>
    </location>
    <ligand>
        <name>5-amino-6-(D-ribitylamino)uracil</name>
        <dbReference type="ChEBI" id="CHEBI:15934"/>
    </ligand>
</feature>
<name>A0A099FAR8_9RHOB</name>
<dbReference type="Pfam" id="PF00885">
    <property type="entry name" value="DMRL_synthase"/>
    <property type="match status" value="1"/>
</dbReference>
<evidence type="ECO:0000256" key="4">
    <source>
        <dbReference type="ARBA" id="ARBA00022619"/>
    </source>
</evidence>
<dbReference type="GO" id="GO:0009231">
    <property type="term" value="P:riboflavin biosynthetic process"/>
    <property type="evidence" value="ECO:0007669"/>
    <property type="project" value="UniProtKB-UniRule"/>
</dbReference>
<dbReference type="GO" id="GO:0000906">
    <property type="term" value="F:6,7-dimethyl-8-ribityllumazine synthase activity"/>
    <property type="evidence" value="ECO:0007669"/>
    <property type="project" value="UniProtKB-UniRule"/>
</dbReference>
<comment type="pathway">
    <text evidence="1 7">Cofactor biosynthesis; riboflavin biosynthesis; riboflavin from 2-hydroxy-3-oxobutyl phosphate and 5-amino-6-(D-ribitylamino)uracil: step 1/2.</text>
</comment>
<keyword evidence="9" id="KW-1185">Reference proteome</keyword>
<evidence type="ECO:0000256" key="7">
    <source>
        <dbReference type="HAMAP-Rule" id="MF_00178"/>
    </source>
</evidence>
<keyword evidence="4 7" id="KW-0686">Riboflavin biosynthesis</keyword>
<reference evidence="8 9" key="1">
    <citation type="submission" date="2014-09" db="EMBL/GenBank/DDBJ databases">
        <authorList>
            <person name="McGinnis J.M."/>
            <person name="Wolfgang W.J."/>
        </authorList>
    </citation>
    <scope>NUCLEOTIDE SEQUENCE [LARGE SCALE GENOMIC DNA]</scope>
    <source>
        <strain evidence="8 9">HAMBI 3106</strain>
    </source>
</reference>
<dbReference type="EMBL" id="JRKS01000016">
    <property type="protein sequence ID" value="KGJ07830.1"/>
    <property type="molecule type" value="Genomic_DNA"/>
</dbReference>
<dbReference type="EC" id="2.5.1.78" evidence="3 7"/>
<dbReference type="GO" id="GO:0009349">
    <property type="term" value="C:riboflavin synthase complex"/>
    <property type="evidence" value="ECO:0007669"/>
    <property type="project" value="UniProtKB-UniRule"/>
</dbReference>
<reference evidence="8 9" key="2">
    <citation type="submission" date="2014-10" db="EMBL/GenBank/DDBJ databases">
        <title>Paracoccus sanguinis sp. nov., isolated from clinical specimens of New York State patients.</title>
        <authorList>
            <person name="Mingle L.A."/>
            <person name="Cole J.A."/>
            <person name="Lapierre P."/>
            <person name="Musser K.A."/>
        </authorList>
    </citation>
    <scope>NUCLEOTIDE SEQUENCE [LARGE SCALE GENOMIC DNA]</scope>
    <source>
        <strain evidence="8 9">HAMBI 3106</strain>
    </source>
</reference>
<feature type="binding site" evidence="7">
    <location>
        <begin position="83"/>
        <end position="85"/>
    </location>
    <ligand>
        <name>5-amino-6-(D-ribitylamino)uracil</name>
        <dbReference type="ChEBI" id="CHEBI:15934"/>
    </ligand>
</feature>
<sequence length="190" mass="19667">MAALTEHTILPLPAFDAPVRLLIVVAPYYRAIADGLIAGARATAEAAGAAVDLVEVPGALEIPTAIGMAGRLANYDAYVALGCVIRGETTHYETVCNDSSRGLTLLGLQGLCIGNGILTVENMDQAEVRADPNGQDKGGGAAAAALHLVALHRRWAGARRPVGFGRDEPRDVIRLAGELDGISSCGDRTA</sequence>
<organism evidence="8 9">
    <name type="scientific">Paracoccus sphaerophysae</name>
    <dbReference type="NCBI Taxonomy" id="690417"/>
    <lineage>
        <taxon>Bacteria</taxon>
        <taxon>Pseudomonadati</taxon>
        <taxon>Pseudomonadota</taxon>
        <taxon>Alphaproteobacteria</taxon>
        <taxon>Rhodobacterales</taxon>
        <taxon>Paracoccaceae</taxon>
        <taxon>Paracoccus</taxon>
    </lineage>
</organism>
<evidence type="ECO:0000313" key="8">
    <source>
        <dbReference type="EMBL" id="KGJ07830.1"/>
    </source>
</evidence>
<dbReference type="OrthoDB" id="9809709at2"/>
<dbReference type="Proteomes" id="UP000029917">
    <property type="component" value="Unassembled WGS sequence"/>
</dbReference>
<dbReference type="InterPro" id="IPR002180">
    <property type="entry name" value="LS/RS"/>
</dbReference>
<dbReference type="UniPathway" id="UPA00275">
    <property type="reaction ID" value="UER00404"/>
</dbReference>
<keyword evidence="5 7" id="KW-0808">Transferase</keyword>
<dbReference type="Gene3D" id="3.40.50.960">
    <property type="entry name" value="Lumazine/riboflavin synthase"/>
    <property type="match status" value="1"/>
</dbReference>
<dbReference type="PANTHER" id="PTHR21058:SF0">
    <property type="entry name" value="6,7-DIMETHYL-8-RIBITYLLUMAZINE SYNTHASE"/>
    <property type="match status" value="1"/>
</dbReference>
<comment type="caution">
    <text evidence="8">The sequence shown here is derived from an EMBL/GenBank/DDBJ whole genome shotgun (WGS) entry which is preliminary data.</text>
</comment>
<dbReference type="STRING" id="690417.IC63_07255"/>
<dbReference type="GO" id="GO:0005829">
    <property type="term" value="C:cytosol"/>
    <property type="evidence" value="ECO:0007669"/>
    <property type="project" value="TreeGrafter"/>
</dbReference>
<evidence type="ECO:0000256" key="1">
    <source>
        <dbReference type="ARBA" id="ARBA00004917"/>
    </source>
</evidence>
<dbReference type="PANTHER" id="PTHR21058">
    <property type="entry name" value="6,7-DIMETHYL-8-RIBITYLLUMAZINE SYNTHASE DMRL SYNTHASE LUMAZINE SYNTHASE"/>
    <property type="match status" value="1"/>
</dbReference>
<evidence type="ECO:0000256" key="6">
    <source>
        <dbReference type="ARBA" id="ARBA00048785"/>
    </source>
</evidence>
<dbReference type="SUPFAM" id="SSF52121">
    <property type="entry name" value="Lumazine synthase"/>
    <property type="match status" value="1"/>
</dbReference>
<comment type="function">
    <text evidence="7">Catalyzes the formation of 6,7-dimethyl-8-ribityllumazine by condensation of 5-amino-6-(D-ribitylamino)uracil with 3,4-dihydroxy-2-butanone 4-phosphate. This is the penultimate step in the biosynthesis of riboflavin.</text>
</comment>
<feature type="binding site" evidence="7">
    <location>
        <position position="129"/>
    </location>
    <ligand>
        <name>(2S)-2-hydroxy-3-oxobutyl phosphate</name>
        <dbReference type="ChEBI" id="CHEBI:58830"/>
    </ligand>
</feature>
<proteinExistence type="inferred from homology"/>
<evidence type="ECO:0000256" key="2">
    <source>
        <dbReference type="ARBA" id="ARBA00007424"/>
    </source>
</evidence>
<dbReference type="AlphaFoldDB" id="A0A099FAR8"/>
<dbReference type="InterPro" id="IPR034964">
    <property type="entry name" value="LS"/>
</dbReference>
<protein>
    <recommendedName>
        <fullName evidence="3 7">6,7-dimethyl-8-ribityllumazine synthase</fullName>
        <shortName evidence="7">DMRL synthase</shortName>
        <shortName evidence="7">LS</shortName>
        <shortName evidence="7">Lumazine synthase</shortName>
        <ecNumber evidence="3 7">2.5.1.78</ecNumber>
    </recommendedName>
</protein>
<accession>A0A099FAR8</accession>
<gene>
    <name evidence="7" type="primary">ribH</name>
    <name evidence="8" type="ORF">IC63_07255</name>
</gene>
<evidence type="ECO:0000256" key="3">
    <source>
        <dbReference type="ARBA" id="ARBA00012664"/>
    </source>
</evidence>
<feature type="binding site" evidence="7">
    <location>
        <begin position="59"/>
        <end position="61"/>
    </location>
    <ligand>
        <name>5-amino-6-(D-ribitylamino)uracil</name>
        <dbReference type="ChEBI" id="CHEBI:15934"/>
    </ligand>
</feature>
<evidence type="ECO:0000256" key="5">
    <source>
        <dbReference type="ARBA" id="ARBA00022679"/>
    </source>
</evidence>
<feature type="binding site" evidence="7">
    <location>
        <begin position="88"/>
        <end position="89"/>
    </location>
    <ligand>
        <name>(2S)-2-hydroxy-3-oxobutyl phosphate</name>
        <dbReference type="ChEBI" id="CHEBI:58830"/>
    </ligand>
</feature>
<comment type="catalytic activity">
    <reaction evidence="6 7">
        <text>(2S)-2-hydroxy-3-oxobutyl phosphate + 5-amino-6-(D-ribitylamino)uracil = 6,7-dimethyl-8-(1-D-ribityl)lumazine + phosphate + 2 H2O + H(+)</text>
        <dbReference type="Rhea" id="RHEA:26152"/>
        <dbReference type="ChEBI" id="CHEBI:15377"/>
        <dbReference type="ChEBI" id="CHEBI:15378"/>
        <dbReference type="ChEBI" id="CHEBI:15934"/>
        <dbReference type="ChEBI" id="CHEBI:43474"/>
        <dbReference type="ChEBI" id="CHEBI:58201"/>
        <dbReference type="ChEBI" id="CHEBI:58830"/>
        <dbReference type="EC" id="2.5.1.78"/>
    </reaction>
</comment>
<dbReference type="RefSeq" id="WP_036718419.1">
    <property type="nucleotide sequence ID" value="NZ_JRKS01000016.1"/>
</dbReference>
<dbReference type="NCBIfam" id="NF000814">
    <property type="entry name" value="PRK00061.2-2"/>
    <property type="match status" value="1"/>
</dbReference>
<evidence type="ECO:0000313" key="9">
    <source>
        <dbReference type="Proteomes" id="UP000029917"/>
    </source>
</evidence>